<accession>A0AAW1QMR4</accession>
<dbReference type="FunFam" id="1.10.10.10:FF:000008">
    <property type="entry name" value="E2F transcription factor 1"/>
    <property type="match status" value="1"/>
</dbReference>
<comment type="subcellular location">
    <subcellularLocation>
        <location evidence="5">Nucleus</location>
    </subcellularLocation>
</comment>
<evidence type="ECO:0000256" key="5">
    <source>
        <dbReference type="RuleBase" id="RU003796"/>
    </source>
</evidence>
<keyword evidence="5" id="KW-0539">Nucleus</keyword>
<keyword evidence="3 5" id="KW-0238">DNA-binding</keyword>
<dbReference type="GO" id="GO:0046983">
    <property type="term" value="F:protein dimerization activity"/>
    <property type="evidence" value="ECO:0007669"/>
    <property type="project" value="InterPro"/>
</dbReference>
<dbReference type="AlphaFoldDB" id="A0AAW1QMR4"/>
<dbReference type="InterPro" id="IPR037241">
    <property type="entry name" value="E2F-DP_heterodim"/>
</dbReference>
<protein>
    <recommendedName>
        <fullName evidence="7">E2F/DP family winged-helix DNA-binding domain-containing protein</fullName>
    </recommendedName>
</protein>
<feature type="compositionally biased region" description="Low complexity" evidence="6">
    <location>
        <begin position="283"/>
        <end position="296"/>
    </location>
</feature>
<evidence type="ECO:0000259" key="7">
    <source>
        <dbReference type="SMART" id="SM01372"/>
    </source>
</evidence>
<dbReference type="Proteomes" id="UP001445335">
    <property type="component" value="Unassembled WGS sequence"/>
</dbReference>
<evidence type="ECO:0000313" key="8">
    <source>
        <dbReference type="EMBL" id="KAK9822717.1"/>
    </source>
</evidence>
<dbReference type="Pfam" id="PF02319">
    <property type="entry name" value="WHD_E2F_TDP"/>
    <property type="match status" value="1"/>
</dbReference>
<gene>
    <name evidence="8" type="ORF">WJX81_008122</name>
</gene>
<dbReference type="SUPFAM" id="SSF144074">
    <property type="entry name" value="E2F-DP heterodimerization region"/>
    <property type="match status" value="1"/>
</dbReference>
<reference evidence="8 9" key="1">
    <citation type="journal article" date="2024" name="Nat. Commun.">
        <title>Phylogenomics reveals the evolutionary origins of lichenization in chlorophyte algae.</title>
        <authorList>
            <person name="Puginier C."/>
            <person name="Libourel C."/>
            <person name="Otte J."/>
            <person name="Skaloud P."/>
            <person name="Haon M."/>
            <person name="Grisel S."/>
            <person name="Petersen M."/>
            <person name="Berrin J.G."/>
            <person name="Delaux P.M."/>
            <person name="Dal Grande F."/>
            <person name="Keller J."/>
        </authorList>
    </citation>
    <scope>NUCLEOTIDE SEQUENCE [LARGE SCALE GENOMIC DNA]</scope>
    <source>
        <strain evidence="8 9">SAG 245.80</strain>
    </source>
</reference>
<dbReference type="CDD" id="cd14660">
    <property type="entry name" value="E2F_DD"/>
    <property type="match status" value="1"/>
</dbReference>
<dbReference type="PANTHER" id="PTHR12081">
    <property type="entry name" value="TRANSCRIPTION FACTOR E2F"/>
    <property type="match status" value="1"/>
</dbReference>
<feature type="region of interest" description="Disordered" evidence="6">
    <location>
        <begin position="280"/>
        <end position="331"/>
    </location>
</feature>
<comment type="similarity">
    <text evidence="1 5">Belongs to the E2F/DP family.</text>
</comment>
<comment type="caution">
    <text evidence="8">The sequence shown here is derived from an EMBL/GenBank/DDBJ whole genome shotgun (WGS) entry which is preliminary data.</text>
</comment>
<dbReference type="GO" id="GO:0090575">
    <property type="term" value="C:RNA polymerase II transcription regulator complex"/>
    <property type="evidence" value="ECO:0007669"/>
    <property type="project" value="TreeGrafter"/>
</dbReference>
<proteinExistence type="inferred from homology"/>
<evidence type="ECO:0000256" key="2">
    <source>
        <dbReference type="ARBA" id="ARBA00023015"/>
    </source>
</evidence>
<evidence type="ECO:0000313" key="9">
    <source>
        <dbReference type="Proteomes" id="UP001445335"/>
    </source>
</evidence>
<evidence type="ECO:0000256" key="6">
    <source>
        <dbReference type="SAM" id="MobiDB-lite"/>
    </source>
</evidence>
<dbReference type="SUPFAM" id="SSF46785">
    <property type="entry name" value="Winged helix' DNA-binding domain"/>
    <property type="match status" value="1"/>
</dbReference>
<organism evidence="8 9">
    <name type="scientific">Elliptochloris bilobata</name>
    <dbReference type="NCBI Taxonomy" id="381761"/>
    <lineage>
        <taxon>Eukaryota</taxon>
        <taxon>Viridiplantae</taxon>
        <taxon>Chlorophyta</taxon>
        <taxon>core chlorophytes</taxon>
        <taxon>Trebouxiophyceae</taxon>
        <taxon>Trebouxiophyceae incertae sedis</taxon>
        <taxon>Elliptochloris clade</taxon>
        <taxon>Elliptochloris</taxon>
    </lineage>
</organism>
<dbReference type="GO" id="GO:0000978">
    <property type="term" value="F:RNA polymerase II cis-regulatory region sequence-specific DNA binding"/>
    <property type="evidence" value="ECO:0007669"/>
    <property type="project" value="InterPro"/>
</dbReference>
<name>A0AAW1QMR4_9CHLO</name>
<evidence type="ECO:0000256" key="1">
    <source>
        <dbReference type="ARBA" id="ARBA00010940"/>
    </source>
</evidence>
<feature type="domain" description="E2F/DP family winged-helix DNA-binding" evidence="7">
    <location>
        <begin position="91"/>
        <end position="156"/>
    </location>
</feature>
<dbReference type="Gene3D" id="1.10.10.10">
    <property type="entry name" value="Winged helix-like DNA-binding domain superfamily/Winged helix DNA-binding domain"/>
    <property type="match status" value="1"/>
</dbReference>
<dbReference type="InterPro" id="IPR003316">
    <property type="entry name" value="E2F_WHTH_DNA-bd_dom"/>
</dbReference>
<dbReference type="PANTHER" id="PTHR12081:SF18">
    <property type="entry name" value="TRANSCRIPTION FACTOR E2F2-RELATED"/>
    <property type="match status" value="1"/>
</dbReference>
<evidence type="ECO:0000256" key="4">
    <source>
        <dbReference type="ARBA" id="ARBA00023163"/>
    </source>
</evidence>
<evidence type="ECO:0000256" key="3">
    <source>
        <dbReference type="ARBA" id="ARBA00023125"/>
    </source>
</evidence>
<dbReference type="SMART" id="SM01372">
    <property type="entry name" value="E2F_TDP"/>
    <property type="match status" value="1"/>
</dbReference>
<dbReference type="Gene3D" id="6.10.250.540">
    <property type="match status" value="1"/>
</dbReference>
<dbReference type="InterPro" id="IPR032198">
    <property type="entry name" value="E2F_CC-MB"/>
</dbReference>
<sequence length="400" mass="41233">MSCLRHLQHNESSVLTGSSGGYTRRLEAGSLGKGKAELCLALRASLGRVMSDNTDDGACAARRTRRRSGTRSGAAKSPATPTPGNTTGSCRYDSSLGLLTKKFVALVEGAPDGVLDLNKAAESLNVQKRRIYDITNVLEGIGLIEKKSKNNVQWRPSMGAAGEEDSADTAALVAEVAQLQEDSAMMEQHIGRVRASIAAMTDDPANKERLFVTNEDILALPSVAGDNVFAVTAPQGTSLVVPDPDANLGPHGERHYQARLSSDTDAIEIFLVTSQNFQGDGAGAPQAAVPPAAAGGRPPGRGERSGAAVAPSRTPPPLLKHEEKPSFPAGMASGVAQGIQAGGLGGLQSAAAGLASLAGAGVAHAQMHAGELDPSACWYESDMPSALGVADIFADVPSHM</sequence>
<feature type="region of interest" description="Disordered" evidence="6">
    <location>
        <begin position="1"/>
        <end position="20"/>
    </location>
</feature>
<dbReference type="GO" id="GO:0000981">
    <property type="term" value="F:DNA-binding transcription factor activity, RNA polymerase II-specific"/>
    <property type="evidence" value="ECO:0007669"/>
    <property type="project" value="TreeGrafter"/>
</dbReference>
<dbReference type="EMBL" id="JALJOU010000084">
    <property type="protein sequence ID" value="KAK9822717.1"/>
    <property type="molecule type" value="Genomic_DNA"/>
</dbReference>
<feature type="region of interest" description="Disordered" evidence="6">
    <location>
        <begin position="53"/>
        <end position="89"/>
    </location>
</feature>
<dbReference type="Pfam" id="PF16421">
    <property type="entry name" value="E2F_CC-MB"/>
    <property type="match status" value="1"/>
</dbReference>
<dbReference type="InterPro" id="IPR015633">
    <property type="entry name" value="E2F"/>
</dbReference>
<dbReference type="InterPro" id="IPR036390">
    <property type="entry name" value="WH_DNA-bd_sf"/>
</dbReference>
<keyword evidence="4 5" id="KW-0804">Transcription</keyword>
<keyword evidence="2 5" id="KW-0805">Transcription regulation</keyword>
<keyword evidence="9" id="KW-1185">Reference proteome</keyword>
<dbReference type="InterPro" id="IPR036388">
    <property type="entry name" value="WH-like_DNA-bd_sf"/>
</dbReference>